<evidence type="ECO:0000256" key="1">
    <source>
        <dbReference type="ARBA" id="ARBA00007634"/>
    </source>
</evidence>
<dbReference type="Gene3D" id="1.20.58.110">
    <property type="entry name" value="Ribosomal protein S20"/>
    <property type="match status" value="1"/>
</dbReference>
<keyword evidence="3 7" id="KW-0694">RNA-binding</keyword>
<proteinExistence type="inferred from homology"/>
<evidence type="ECO:0000256" key="6">
    <source>
        <dbReference type="ARBA" id="ARBA00035136"/>
    </source>
</evidence>
<comment type="similarity">
    <text evidence="1 7">Belongs to the bacterial ribosomal protein bS20 family.</text>
</comment>
<keyword evidence="5 7" id="KW-0687">Ribonucleoprotein</keyword>
<evidence type="ECO:0000256" key="8">
    <source>
        <dbReference type="SAM" id="MobiDB-lite"/>
    </source>
</evidence>
<dbReference type="PANTHER" id="PTHR33398:SF1">
    <property type="entry name" value="SMALL RIBOSOMAL SUBUNIT PROTEIN BS20C"/>
    <property type="match status" value="1"/>
</dbReference>
<keyword evidence="2 7" id="KW-0699">rRNA-binding</keyword>
<dbReference type="Pfam" id="PF01649">
    <property type="entry name" value="Ribosomal_S20p"/>
    <property type="match status" value="1"/>
</dbReference>
<keyword evidence="4 7" id="KW-0689">Ribosomal protein</keyword>
<evidence type="ECO:0000313" key="9">
    <source>
        <dbReference type="EMBL" id="UUX34068.1"/>
    </source>
</evidence>
<keyword evidence="10" id="KW-1185">Reference proteome</keyword>
<evidence type="ECO:0000256" key="7">
    <source>
        <dbReference type="HAMAP-Rule" id="MF_00500"/>
    </source>
</evidence>
<name>A0ABY5P6L7_9LACT</name>
<evidence type="ECO:0000256" key="3">
    <source>
        <dbReference type="ARBA" id="ARBA00022884"/>
    </source>
</evidence>
<protein>
    <recommendedName>
        <fullName evidence="6 7">Small ribosomal subunit protein bS20</fullName>
    </recommendedName>
</protein>
<sequence length="87" mass="9735">MANNPSAIKRIRQTATKTEHNRNHISKMRTSIKNYRKAVETGEGDAQALLRSAISELDSAATKGLIHKNKAQRDKSRLTHLLNTQKA</sequence>
<dbReference type="HAMAP" id="MF_00500">
    <property type="entry name" value="Ribosomal_bS20"/>
    <property type="match status" value="1"/>
</dbReference>
<dbReference type="GO" id="GO:0005840">
    <property type="term" value="C:ribosome"/>
    <property type="evidence" value="ECO:0007669"/>
    <property type="project" value="UniProtKB-KW"/>
</dbReference>
<comment type="function">
    <text evidence="7">Binds directly to 16S ribosomal RNA.</text>
</comment>
<dbReference type="RefSeq" id="WP_313793570.1">
    <property type="nucleotide sequence ID" value="NZ_CP102453.1"/>
</dbReference>
<organism evidence="9 10">
    <name type="scientific">Fundicoccus culcitae</name>
    <dbReference type="NCBI Taxonomy" id="2969821"/>
    <lineage>
        <taxon>Bacteria</taxon>
        <taxon>Bacillati</taxon>
        <taxon>Bacillota</taxon>
        <taxon>Bacilli</taxon>
        <taxon>Lactobacillales</taxon>
        <taxon>Aerococcaceae</taxon>
        <taxon>Fundicoccus</taxon>
    </lineage>
</organism>
<dbReference type="PANTHER" id="PTHR33398">
    <property type="entry name" value="30S RIBOSOMAL PROTEIN S20"/>
    <property type="match status" value="1"/>
</dbReference>
<dbReference type="InterPro" id="IPR036510">
    <property type="entry name" value="Ribosomal_bS20_sf"/>
</dbReference>
<gene>
    <name evidence="7 9" type="primary">rpsT</name>
    <name evidence="9" type="ORF">NRE15_14485</name>
</gene>
<feature type="region of interest" description="Disordered" evidence="8">
    <location>
        <begin position="68"/>
        <end position="87"/>
    </location>
</feature>
<evidence type="ECO:0000256" key="4">
    <source>
        <dbReference type="ARBA" id="ARBA00022980"/>
    </source>
</evidence>
<dbReference type="Proteomes" id="UP001315967">
    <property type="component" value="Chromosome"/>
</dbReference>
<evidence type="ECO:0000256" key="5">
    <source>
        <dbReference type="ARBA" id="ARBA00023274"/>
    </source>
</evidence>
<dbReference type="EMBL" id="CP102453">
    <property type="protein sequence ID" value="UUX34068.1"/>
    <property type="molecule type" value="Genomic_DNA"/>
</dbReference>
<dbReference type="InterPro" id="IPR002583">
    <property type="entry name" value="Ribosomal_bS20"/>
</dbReference>
<evidence type="ECO:0000256" key="2">
    <source>
        <dbReference type="ARBA" id="ARBA00022730"/>
    </source>
</evidence>
<evidence type="ECO:0000313" key="10">
    <source>
        <dbReference type="Proteomes" id="UP001315967"/>
    </source>
</evidence>
<accession>A0ABY5P6L7</accession>
<reference evidence="9 10" key="1">
    <citation type="submission" date="2022-08" db="EMBL/GenBank/DDBJ databases">
        <title>Aerococcaceae sp. nov isolated from spoiled eye mask.</title>
        <authorList>
            <person name="Zhou G."/>
            <person name="Xie X.-B."/>
            <person name="Shi Q.-S."/>
            <person name="Wang Y.-S."/>
            <person name="Wen X."/>
            <person name="Peng H."/>
            <person name="Yang X.-J."/>
            <person name="Tao H.-B."/>
            <person name="Huang X.-M."/>
        </authorList>
    </citation>
    <scope>NUCLEOTIDE SEQUENCE [LARGE SCALE GENOMIC DNA]</scope>
    <source>
        <strain evidence="10">DM20194951</strain>
    </source>
</reference>
<dbReference type="NCBIfam" id="TIGR00029">
    <property type="entry name" value="S20"/>
    <property type="match status" value="1"/>
</dbReference>
<dbReference type="SUPFAM" id="SSF46992">
    <property type="entry name" value="Ribosomal protein S20"/>
    <property type="match status" value="1"/>
</dbReference>